<dbReference type="AlphaFoldDB" id="A0A326UAF7"/>
<dbReference type="PIRSF" id="PIRSF006004">
    <property type="entry name" value="CHP00048"/>
    <property type="match status" value="1"/>
</dbReference>
<dbReference type="EMBL" id="QKUF01000004">
    <property type="protein sequence ID" value="PZW32792.1"/>
    <property type="molecule type" value="Genomic_DNA"/>
</dbReference>
<keyword evidence="6 13" id="KW-0489">Methyltransferase</keyword>
<protein>
    <submittedName>
        <fullName evidence="13">23S rRNA (Adenine-C8)-methyltransferase</fullName>
    </submittedName>
</protein>
<dbReference type="SFLD" id="SFLDS00029">
    <property type="entry name" value="Radical_SAM"/>
    <property type="match status" value="1"/>
</dbReference>
<keyword evidence="7 13" id="KW-0808">Transferase</keyword>
<keyword evidence="14" id="KW-1185">Reference proteome</keyword>
<evidence type="ECO:0000256" key="1">
    <source>
        <dbReference type="ARBA" id="ARBA00001966"/>
    </source>
</evidence>
<dbReference type="InterPro" id="IPR040072">
    <property type="entry name" value="Methyltransferase_A"/>
</dbReference>
<sequence>MAFFRSTIAKPELAKFHSANKQTKYERLQSFLAERKQPGYRLTQILHAIFKQRVGDFARMEALPKALRNELRATFGESILMLRPLHESPSQQARKLLFELPDGNRVEAVEMTYRAGWQSFCISSQVGCHFGCAFCATGAIGLKRSLTADEITDQVLYFHLQKRSIDSVSFMGMGEALANPHTLQALHILTDPHLFALSPRRITVSTIGVIPLIRRITREFPQVNLTFSLHSPFPEQRSLLVPLNQTYALHDVLQTLDEHIATTRRKVYLAYIMLQGVNDTPNHARALIRLLKERGTRANRYHVNLIRYNPAQGAPMEFMRSDQQTIDRFYHQLRSAGIHVTVRQSFGEEIDAACGQLYGRYTPQHRTCASRLLQ</sequence>
<dbReference type="RefSeq" id="WP_111321144.1">
    <property type="nucleotide sequence ID" value="NZ_BIFX01000002.1"/>
</dbReference>
<dbReference type="SUPFAM" id="SSF102114">
    <property type="entry name" value="Radical SAM enzymes"/>
    <property type="match status" value="1"/>
</dbReference>
<keyword evidence="10" id="KW-0408">Iron</keyword>
<dbReference type="InterPro" id="IPR004383">
    <property type="entry name" value="rRNA_lsu_MTrfase_RlmN/Cfr"/>
</dbReference>
<keyword evidence="5" id="KW-0698">rRNA processing</keyword>
<evidence type="ECO:0000256" key="10">
    <source>
        <dbReference type="ARBA" id="ARBA00023004"/>
    </source>
</evidence>
<dbReference type="Pfam" id="PF21016">
    <property type="entry name" value="RlmN_N"/>
    <property type="match status" value="1"/>
</dbReference>
<evidence type="ECO:0000256" key="5">
    <source>
        <dbReference type="ARBA" id="ARBA00022552"/>
    </source>
</evidence>
<dbReference type="PROSITE" id="PS51918">
    <property type="entry name" value="RADICAL_SAM"/>
    <property type="match status" value="1"/>
</dbReference>
<keyword evidence="11" id="KW-0411">Iron-sulfur</keyword>
<dbReference type="Proteomes" id="UP000248806">
    <property type="component" value="Unassembled WGS sequence"/>
</dbReference>
<evidence type="ECO:0000259" key="12">
    <source>
        <dbReference type="PROSITE" id="PS51918"/>
    </source>
</evidence>
<dbReference type="PANTHER" id="PTHR30544">
    <property type="entry name" value="23S RRNA METHYLTRANSFERASE"/>
    <property type="match status" value="1"/>
</dbReference>
<feature type="domain" description="Radical SAM core" evidence="12">
    <location>
        <begin position="114"/>
        <end position="349"/>
    </location>
</feature>
<dbReference type="PANTHER" id="PTHR30544:SF5">
    <property type="entry name" value="RADICAL SAM CORE DOMAIN-CONTAINING PROTEIN"/>
    <property type="match status" value="1"/>
</dbReference>
<dbReference type="NCBIfam" id="NF000424">
    <property type="entry name" value="CfrAB"/>
    <property type="match status" value="1"/>
</dbReference>
<keyword evidence="4" id="KW-0963">Cytoplasm</keyword>
<dbReference type="Gene3D" id="3.20.20.70">
    <property type="entry name" value="Aldolase class I"/>
    <property type="match status" value="1"/>
</dbReference>
<dbReference type="Pfam" id="PF04055">
    <property type="entry name" value="Radical_SAM"/>
    <property type="match status" value="1"/>
</dbReference>
<keyword evidence="8" id="KW-0949">S-adenosyl-L-methionine</keyword>
<gene>
    <name evidence="13" type="ORF">EI42_01884</name>
</gene>
<dbReference type="GO" id="GO:0046872">
    <property type="term" value="F:metal ion binding"/>
    <property type="evidence" value="ECO:0007669"/>
    <property type="project" value="UniProtKB-KW"/>
</dbReference>
<dbReference type="GO" id="GO:0051539">
    <property type="term" value="F:4 iron, 4 sulfur cluster binding"/>
    <property type="evidence" value="ECO:0007669"/>
    <property type="project" value="UniProtKB-KW"/>
</dbReference>
<dbReference type="SFLD" id="SFLDG01062">
    <property type="entry name" value="methyltransferase_(Class_A)"/>
    <property type="match status" value="1"/>
</dbReference>
<dbReference type="InterPro" id="IPR007197">
    <property type="entry name" value="rSAM"/>
</dbReference>
<evidence type="ECO:0000313" key="13">
    <source>
        <dbReference type="EMBL" id="PZW32792.1"/>
    </source>
</evidence>
<evidence type="ECO:0000313" key="14">
    <source>
        <dbReference type="Proteomes" id="UP000248806"/>
    </source>
</evidence>
<reference evidence="13 14" key="1">
    <citation type="submission" date="2018-06" db="EMBL/GenBank/DDBJ databases">
        <title>Genomic Encyclopedia of Archaeal and Bacterial Type Strains, Phase II (KMG-II): from individual species to whole genera.</title>
        <authorList>
            <person name="Goeker M."/>
        </authorList>
    </citation>
    <scope>NUCLEOTIDE SEQUENCE [LARGE SCALE GENOMIC DNA]</scope>
    <source>
        <strain evidence="13 14">ATCC BAA-1881</strain>
    </source>
</reference>
<dbReference type="CDD" id="cd01335">
    <property type="entry name" value="Radical_SAM"/>
    <property type="match status" value="1"/>
</dbReference>
<comment type="caution">
    <text evidence="13">The sequence shown here is derived from an EMBL/GenBank/DDBJ whole genome shotgun (WGS) entry which is preliminary data.</text>
</comment>
<name>A0A326UAF7_THEHA</name>
<evidence type="ECO:0000256" key="7">
    <source>
        <dbReference type="ARBA" id="ARBA00022679"/>
    </source>
</evidence>
<dbReference type="GO" id="GO:0070475">
    <property type="term" value="P:rRNA base methylation"/>
    <property type="evidence" value="ECO:0007669"/>
    <property type="project" value="TreeGrafter"/>
</dbReference>
<organism evidence="13 14">
    <name type="scientific">Thermosporothrix hazakensis</name>
    <dbReference type="NCBI Taxonomy" id="644383"/>
    <lineage>
        <taxon>Bacteria</taxon>
        <taxon>Bacillati</taxon>
        <taxon>Chloroflexota</taxon>
        <taxon>Ktedonobacteria</taxon>
        <taxon>Ktedonobacterales</taxon>
        <taxon>Thermosporotrichaceae</taxon>
        <taxon>Thermosporothrix</taxon>
    </lineage>
</organism>
<proteinExistence type="predicted"/>
<dbReference type="GO" id="GO:0030488">
    <property type="term" value="P:tRNA methylation"/>
    <property type="evidence" value="ECO:0007669"/>
    <property type="project" value="TreeGrafter"/>
</dbReference>
<evidence type="ECO:0000256" key="4">
    <source>
        <dbReference type="ARBA" id="ARBA00022490"/>
    </source>
</evidence>
<dbReference type="InterPro" id="IPR058240">
    <property type="entry name" value="rSAM_sf"/>
</dbReference>
<evidence type="ECO:0000256" key="8">
    <source>
        <dbReference type="ARBA" id="ARBA00022691"/>
    </source>
</evidence>
<dbReference type="GO" id="GO:0008173">
    <property type="term" value="F:RNA methyltransferase activity"/>
    <property type="evidence" value="ECO:0007669"/>
    <property type="project" value="InterPro"/>
</dbReference>
<evidence type="ECO:0000256" key="9">
    <source>
        <dbReference type="ARBA" id="ARBA00022723"/>
    </source>
</evidence>
<dbReference type="InterPro" id="IPR013785">
    <property type="entry name" value="Aldolase_TIM"/>
</dbReference>
<keyword evidence="3" id="KW-0004">4Fe-4S</keyword>
<evidence type="ECO:0000256" key="6">
    <source>
        <dbReference type="ARBA" id="ARBA00022603"/>
    </source>
</evidence>
<dbReference type="InterPro" id="IPR048641">
    <property type="entry name" value="RlmN_N"/>
</dbReference>
<dbReference type="GO" id="GO:0005737">
    <property type="term" value="C:cytoplasm"/>
    <property type="evidence" value="ECO:0007669"/>
    <property type="project" value="UniProtKB-SubCell"/>
</dbReference>
<comment type="cofactor">
    <cofactor evidence="1">
        <name>[4Fe-4S] cluster</name>
        <dbReference type="ChEBI" id="CHEBI:49883"/>
    </cofactor>
</comment>
<dbReference type="OrthoDB" id="9793973at2"/>
<dbReference type="Gene3D" id="1.10.150.530">
    <property type="match status" value="1"/>
</dbReference>
<comment type="subcellular location">
    <subcellularLocation>
        <location evidence="2">Cytoplasm</location>
    </subcellularLocation>
</comment>
<evidence type="ECO:0000256" key="2">
    <source>
        <dbReference type="ARBA" id="ARBA00004496"/>
    </source>
</evidence>
<dbReference type="SFLD" id="SFLDF00275">
    <property type="entry name" value="adenosine_C2_methyltransferase"/>
    <property type="match status" value="1"/>
</dbReference>
<keyword evidence="9" id="KW-0479">Metal-binding</keyword>
<accession>A0A326UAF7</accession>
<dbReference type="NCBIfam" id="NF011024">
    <property type="entry name" value="PRK14453.1"/>
    <property type="match status" value="1"/>
</dbReference>
<evidence type="ECO:0000256" key="11">
    <source>
        <dbReference type="ARBA" id="ARBA00023014"/>
    </source>
</evidence>
<evidence type="ECO:0000256" key="3">
    <source>
        <dbReference type="ARBA" id="ARBA00022485"/>
    </source>
</evidence>